<evidence type="ECO:0000256" key="13">
    <source>
        <dbReference type="ARBA" id="ARBA00022842"/>
    </source>
</evidence>
<dbReference type="InterPro" id="IPR043502">
    <property type="entry name" value="DNA/RNA_pol_sf"/>
</dbReference>
<proteinExistence type="predicted"/>
<keyword evidence="16" id="KW-0695">RNA-directed DNA polymerase</keyword>
<keyword evidence="18" id="KW-0917">Virion maturation</keyword>
<keyword evidence="9" id="KW-0064">Aspartyl protease</keyword>
<evidence type="ECO:0000256" key="6">
    <source>
        <dbReference type="ARBA" id="ARBA00022722"/>
    </source>
</evidence>
<keyword evidence="19" id="KW-0233">DNA recombination</keyword>
<dbReference type="SUPFAM" id="SSF53098">
    <property type="entry name" value="Ribonuclease H-like"/>
    <property type="match status" value="1"/>
</dbReference>
<protein>
    <recommendedName>
        <fullName evidence="23">Integrase catalytic domain-containing protein</fullName>
    </recommendedName>
</protein>
<keyword evidence="2" id="KW-0815">Transposition</keyword>
<dbReference type="InterPro" id="IPR012337">
    <property type="entry name" value="RNaseH-like_sf"/>
</dbReference>
<dbReference type="GO" id="GO:0006508">
    <property type="term" value="P:proteolysis"/>
    <property type="evidence" value="ECO:0007669"/>
    <property type="project" value="UniProtKB-KW"/>
</dbReference>
<dbReference type="PANTHER" id="PTHR42648">
    <property type="entry name" value="TRANSPOSASE, PUTATIVE-RELATED"/>
    <property type="match status" value="1"/>
</dbReference>
<comment type="function">
    <text evidence="1">The aspartyl protease (PR) mediates the proteolytic cleavages of the Gag and Gag-Pol polyproteins after assembly of the VLP.</text>
</comment>
<evidence type="ECO:0000256" key="21">
    <source>
        <dbReference type="ARBA" id="ARBA00048173"/>
    </source>
</evidence>
<evidence type="ECO:0000256" key="11">
    <source>
        <dbReference type="ARBA" id="ARBA00022801"/>
    </source>
</evidence>
<keyword evidence="25" id="KW-1185">Reference proteome</keyword>
<evidence type="ECO:0000256" key="12">
    <source>
        <dbReference type="ARBA" id="ARBA00022840"/>
    </source>
</evidence>
<dbReference type="EMBL" id="AVOT02014294">
    <property type="protein sequence ID" value="MBW0497643.1"/>
    <property type="molecule type" value="Genomic_DNA"/>
</dbReference>
<organism evidence="24 25">
    <name type="scientific">Austropuccinia psidii MF-1</name>
    <dbReference type="NCBI Taxonomy" id="1389203"/>
    <lineage>
        <taxon>Eukaryota</taxon>
        <taxon>Fungi</taxon>
        <taxon>Dikarya</taxon>
        <taxon>Basidiomycota</taxon>
        <taxon>Pucciniomycotina</taxon>
        <taxon>Pucciniomycetes</taxon>
        <taxon>Pucciniales</taxon>
        <taxon>Sphaerophragmiaceae</taxon>
        <taxon>Austropuccinia</taxon>
    </lineage>
</organism>
<feature type="domain" description="Integrase catalytic" evidence="23">
    <location>
        <begin position="454"/>
        <end position="620"/>
    </location>
</feature>
<keyword evidence="11" id="KW-0378">Hydrolase</keyword>
<dbReference type="GO" id="GO:0005524">
    <property type="term" value="F:ATP binding"/>
    <property type="evidence" value="ECO:0007669"/>
    <property type="project" value="UniProtKB-KW"/>
</dbReference>
<keyword evidence="14" id="KW-0694">RNA-binding</keyword>
<keyword evidence="6" id="KW-0540">Nuclease</keyword>
<keyword evidence="3" id="KW-1188">Viral release from host cell</keyword>
<evidence type="ECO:0000256" key="10">
    <source>
        <dbReference type="ARBA" id="ARBA00022759"/>
    </source>
</evidence>
<evidence type="ECO:0000256" key="19">
    <source>
        <dbReference type="ARBA" id="ARBA00023172"/>
    </source>
</evidence>
<evidence type="ECO:0000256" key="1">
    <source>
        <dbReference type="ARBA" id="ARBA00002180"/>
    </source>
</evidence>
<dbReference type="GO" id="GO:0005634">
    <property type="term" value="C:nucleus"/>
    <property type="evidence" value="ECO:0007669"/>
    <property type="project" value="UniProtKB-ARBA"/>
</dbReference>
<gene>
    <name evidence="24" type="ORF">O181_037358</name>
</gene>
<dbReference type="SUPFAM" id="SSF56672">
    <property type="entry name" value="DNA/RNA polymerases"/>
    <property type="match status" value="1"/>
</dbReference>
<keyword evidence="13" id="KW-0460">Magnesium</keyword>
<dbReference type="GO" id="GO:0003723">
    <property type="term" value="F:RNA binding"/>
    <property type="evidence" value="ECO:0007669"/>
    <property type="project" value="UniProtKB-KW"/>
</dbReference>
<keyword evidence="12" id="KW-0067">ATP-binding</keyword>
<evidence type="ECO:0000256" key="5">
    <source>
        <dbReference type="ARBA" id="ARBA00022695"/>
    </source>
</evidence>
<dbReference type="InterPro" id="IPR013103">
    <property type="entry name" value="RVT_2"/>
</dbReference>
<reference evidence="24" key="1">
    <citation type="submission" date="2021-03" db="EMBL/GenBank/DDBJ databases">
        <title>Draft genome sequence of rust myrtle Austropuccinia psidii MF-1, a brazilian biotype.</title>
        <authorList>
            <person name="Quecine M.C."/>
            <person name="Pachon D.M.R."/>
            <person name="Bonatelli M.L."/>
            <person name="Correr F.H."/>
            <person name="Franceschini L.M."/>
            <person name="Leite T.F."/>
            <person name="Margarido G.R.A."/>
            <person name="Almeida C.A."/>
            <person name="Ferrarezi J.A."/>
            <person name="Labate C.A."/>
        </authorList>
    </citation>
    <scope>NUCLEOTIDE SEQUENCE</scope>
    <source>
        <strain evidence="24">MF-1</strain>
    </source>
</reference>
<dbReference type="Pfam" id="PF25597">
    <property type="entry name" value="SH3_retrovirus"/>
    <property type="match status" value="1"/>
</dbReference>
<evidence type="ECO:0000256" key="22">
    <source>
        <dbReference type="ARBA" id="ARBA00049244"/>
    </source>
</evidence>
<evidence type="ECO:0000256" key="7">
    <source>
        <dbReference type="ARBA" id="ARBA00022723"/>
    </source>
</evidence>
<dbReference type="GO" id="GO:0015074">
    <property type="term" value="P:DNA integration"/>
    <property type="evidence" value="ECO:0007669"/>
    <property type="project" value="UniProtKB-KW"/>
</dbReference>
<dbReference type="InterPro" id="IPR001584">
    <property type="entry name" value="Integrase_cat-core"/>
</dbReference>
<dbReference type="GO" id="GO:0003887">
    <property type="term" value="F:DNA-directed DNA polymerase activity"/>
    <property type="evidence" value="ECO:0007669"/>
    <property type="project" value="UniProtKB-KW"/>
</dbReference>
<evidence type="ECO:0000256" key="16">
    <source>
        <dbReference type="ARBA" id="ARBA00022918"/>
    </source>
</evidence>
<keyword evidence="10" id="KW-0255">Endonuclease</keyword>
<keyword evidence="8" id="KW-0547">Nucleotide-binding</keyword>
<keyword evidence="4" id="KW-0645">Protease</keyword>
<dbReference type="PROSITE" id="PS50994">
    <property type="entry name" value="INTEGRASE"/>
    <property type="match status" value="1"/>
</dbReference>
<comment type="catalytic activity">
    <reaction evidence="21">
        <text>DNA(n) + a 2'-deoxyribonucleoside 5'-triphosphate = DNA(n+1) + diphosphate</text>
        <dbReference type="Rhea" id="RHEA:22508"/>
        <dbReference type="Rhea" id="RHEA-COMP:17339"/>
        <dbReference type="Rhea" id="RHEA-COMP:17340"/>
        <dbReference type="ChEBI" id="CHEBI:33019"/>
        <dbReference type="ChEBI" id="CHEBI:61560"/>
        <dbReference type="ChEBI" id="CHEBI:173112"/>
        <dbReference type="EC" id="2.7.7.49"/>
    </reaction>
</comment>
<keyword evidence="15" id="KW-0229">DNA integration</keyword>
<evidence type="ECO:0000256" key="17">
    <source>
        <dbReference type="ARBA" id="ARBA00022932"/>
    </source>
</evidence>
<dbReference type="Proteomes" id="UP000765509">
    <property type="component" value="Unassembled WGS sequence"/>
</dbReference>
<dbReference type="InterPro" id="IPR057670">
    <property type="entry name" value="SH3_retrovirus"/>
</dbReference>
<evidence type="ECO:0000256" key="8">
    <source>
        <dbReference type="ARBA" id="ARBA00022741"/>
    </source>
</evidence>
<evidence type="ECO:0000313" key="24">
    <source>
        <dbReference type="EMBL" id="MBW0497643.1"/>
    </source>
</evidence>
<dbReference type="InterPro" id="IPR039537">
    <property type="entry name" value="Retrotran_Ty1/copia-like"/>
</dbReference>
<dbReference type="Pfam" id="PF22936">
    <property type="entry name" value="Pol_BBD"/>
    <property type="match status" value="1"/>
</dbReference>
<evidence type="ECO:0000256" key="4">
    <source>
        <dbReference type="ARBA" id="ARBA00022670"/>
    </source>
</evidence>
<dbReference type="GO" id="GO:0004519">
    <property type="term" value="F:endonuclease activity"/>
    <property type="evidence" value="ECO:0007669"/>
    <property type="project" value="UniProtKB-KW"/>
</dbReference>
<sequence length="1309" mass="147400">MASRPNDYKDESIIPILDGSNYSEWYQRMRFLLRSRDLLNFCENPLGQEATPTAITKWNKLSFEAITLITSRVNRRVFLEIINSETSDKANLLWTKINEQYASKRALNKGRVWMNWQKSNYNGNLQLYIDNTRTFLYELESVSIKVPSEILSYIILGKLAGDTTLSQIVELLTLNDDLIGQPDQVLSRLQEYVHLQTSKPVNDHSSASALVSSTQNHPYKIMYYCANGKHNPKCTTHKKEECYAENPHLRPPRRDNKRRATREATAHLASATALITNAKTLQELVIDCGATHHMFHSRSVFSSLSEISTFSVSTGDSASNLYAVGIGTVNILVNNRLLTLTDCLFVPKLNCNLVSLLQLFKHKITITRADNNFSLETTENLSLQGEVSNNLMKISFTNPTSYVTTVVDDLWHQRLGHPGKLSVKSMGLPSSDKPCKICDLNKATQIPFKGHFEQATLPLDCIHIDLVGPITPPSILGARYFLTIVDQATSFKITRFLKNKSEAYDQFVSVKRLMENKHDRTIKKLVSDRGGEFLNDRFKTLAESCGFQHIFSPSYTPQHNGVAERANRTILEKAKCLLNSSNLPKSYWAEAINTSTTLSNLIPTPSRHNMSPYTLWTKFPPRIKKLKVFGCQAVVLVPKEHREWKLSESGSEGIFLGYENEMSSYRILRLSDKKVFVSRHVICNESVFPFLTNSERLNQEICWGNKDEMITVDEVSASTSSTNREEAQVAVDETRALNSVNSCVAEPLELVDESQSSGEPINIPSSPVAPLHRTRIKVIGPRHPTLITADITPANILPYSRRAGALVTIAPDAPRTYKKAVEGSDKQAWLESIAKELQSMERLKVWDVVELDPSYKSVGTTWVFKLKQNHLNEVVEHKARLCAQGFTQVQGIDFEKTYSPTGRLNSLRTLIAFAATTGLQFHQVDVKSAFLNAPLSETVFLSIPQGLCHDRRKMCLRLNKAIYGLKQAPLAWYQRLKDWLVKKDFTSCILDPCVFYRKGKNPIWLHIHVDDIAIFGKFVNDFKNEIAEEVEIKDIGVADLMLGVKINQDESHLSLDQQNFTDSLLHLYGMDNCKPVSTPLVPNQHLMTATDEEEAEFRALGINYRSAIGSINYLSTATRPDLGTDDLGLVYSRSHQPGIRAYSDADWGNCRETRRSVTGYLTTFNNCLVLWKTRKQPAVSLSTLEAEYKSLCDLTSELLWLRQWCEEAGILLDCSPIPVHEDNQGCISTANGDSSINGKCMKHVDIQLHLVKEAIKTSRIRLVYTPTDDMLADFLTKSTPRTALCRALKRLGVVRLGVRGGVENIGTDC</sequence>
<evidence type="ECO:0000256" key="15">
    <source>
        <dbReference type="ARBA" id="ARBA00022908"/>
    </source>
</evidence>
<evidence type="ECO:0000256" key="20">
    <source>
        <dbReference type="ARBA" id="ARBA00023268"/>
    </source>
</evidence>
<dbReference type="GO" id="GO:0003964">
    <property type="term" value="F:RNA-directed DNA polymerase activity"/>
    <property type="evidence" value="ECO:0007669"/>
    <property type="project" value="UniProtKB-KW"/>
</dbReference>
<accession>A0A9Q3D985</accession>
<dbReference type="Gene3D" id="3.30.420.10">
    <property type="entry name" value="Ribonuclease H-like superfamily/Ribonuclease H"/>
    <property type="match status" value="1"/>
</dbReference>
<keyword evidence="17" id="KW-0239">DNA-directed DNA polymerase</keyword>
<evidence type="ECO:0000256" key="18">
    <source>
        <dbReference type="ARBA" id="ARBA00023113"/>
    </source>
</evidence>
<evidence type="ECO:0000313" key="25">
    <source>
        <dbReference type="Proteomes" id="UP000765509"/>
    </source>
</evidence>
<dbReference type="Pfam" id="PF07727">
    <property type="entry name" value="RVT_2"/>
    <property type="match status" value="1"/>
</dbReference>
<comment type="catalytic activity">
    <reaction evidence="22">
        <text>DNA(n) + a 2'-deoxyribonucleoside 5'-triphosphate = DNA(n+1) + diphosphate</text>
        <dbReference type="Rhea" id="RHEA:22508"/>
        <dbReference type="Rhea" id="RHEA-COMP:17339"/>
        <dbReference type="Rhea" id="RHEA-COMP:17340"/>
        <dbReference type="ChEBI" id="CHEBI:33019"/>
        <dbReference type="ChEBI" id="CHEBI:61560"/>
        <dbReference type="ChEBI" id="CHEBI:173112"/>
        <dbReference type="EC" id="2.7.7.7"/>
    </reaction>
</comment>
<dbReference type="GO" id="GO:0004190">
    <property type="term" value="F:aspartic-type endopeptidase activity"/>
    <property type="evidence" value="ECO:0007669"/>
    <property type="project" value="UniProtKB-KW"/>
</dbReference>
<evidence type="ECO:0000256" key="9">
    <source>
        <dbReference type="ARBA" id="ARBA00022750"/>
    </source>
</evidence>
<dbReference type="GO" id="GO:0032196">
    <property type="term" value="P:transposition"/>
    <property type="evidence" value="ECO:0007669"/>
    <property type="project" value="UniProtKB-KW"/>
</dbReference>
<evidence type="ECO:0000256" key="2">
    <source>
        <dbReference type="ARBA" id="ARBA00022578"/>
    </source>
</evidence>
<dbReference type="PANTHER" id="PTHR42648:SF11">
    <property type="entry name" value="TRANSPOSON TY4-P GAG-POL POLYPROTEIN"/>
    <property type="match status" value="1"/>
</dbReference>
<dbReference type="GO" id="GO:0006310">
    <property type="term" value="P:DNA recombination"/>
    <property type="evidence" value="ECO:0007669"/>
    <property type="project" value="UniProtKB-KW"/>
</dbReference>
<dbReference type="OrthoDB" id="3251181at2759"/>
<name>A0A9Q3D985_9BASI</name>
<dbReference type="CDD" id="cd09272">
    <property type="entry name" value="RNase_HI_RT_Ty1"/>
    <property type="match status" value="1"/>
</dbReference>
<dbReference type="InterPro" id="IPR054722">
    <property type="entry name" value="PolX-like_BBD"/>
</dbReference>
<comment type="caution">
    <text evidence="24">The sequence shown here is derived from an EMBL/GenBank/DDBJ whole genome shotgun (WGS) entry which is preliminary data.</text>
</comment>
<keyword evidence="5" id="KW-0548">Nucleotidyltransferase</keyword>
<evidence type="ECO:0000256" key="14">
    <source>
        <dbReference type="ARBA" id="ARBA00022884"/>
    </source>
</evidence>
<evidence type="ECO:0000256" key="3">
    <source>
        <dbReference type="ARBA" id="ARBA00022612"/>
    </source>
</evidence>
<dbReference type="InterPro" id="IPR036397">
    <property type="entry name" value="RNaseH_sf"/>
</dbReference>
<dbReference type="GO" id="GO:0046872">
    <property type="term" value="F:metal ion binding"/>
    <property type="evidence" value="ECO:0007669"/>
    <property type="project" value="UniProtKB-KW"/>
</dbReference>
<keyword evidence="17" id="KW-0808">Transferase</keyword>
<keyword evidence="20" id="KW-0511">Multifunctional enzyme</keyword>
<keyword evidence="7" id="KW-0479">Metal-binding</keyword>
<evidence type="ECO:0000259" key="23">
    <source>
        <dbReference type="PROSITE" id="PS50994"/>
    </source>
</evidence>